<dbReference type="AlphaFoldDB" id="A0A399RSI5"/>
<evidence type="ECO:0000256" key="6">
    <source>
        <dbReference type="SAM" id="Coils"/>
    </source>
</evidence>
<dbReference type="InterPro" id="IPR001610">
    <property type="entry name" value="PAC"/>
</dbReference>
<comment type="caution">
    <text evidence="9">The sequence shown here is derived from an EMBL/GenBank/DDBJ whole genome shotgun (WGS) entry which is preliminary data.</text>
</comment>
<dbReference type="NCBIfam" id="TIGR00229">
    <property type="entry name" value="sensory_box"/>
    <property type="match status" value="1"/>
</dbReference>
<evidence type="ECO:0000256" key="3">
    <source>
        <dbReference type="ARBA" id="ARBA00022553"/>
    </source>
</evidence>
<dbReference type="InterPro" id="IPR000014">
    <property type="entry name" value="PAS"/>
</dbReference>
<evidence type="ECO:0000259" key="8">
    <source>
        <dbReference type="PROSITE" id="PS50113"/>
    </source>
</evidence>
<dbReference type="EMBL" id="QWGE01000006">
    <property type="protein sequence ID" value="RIJ34068.1"/>
    <property type="molecule type" value="Genomic_DNA"/>
</dbReference>
<organism evidence="9 10">
    <name type="scientific">Pontibacter oryzae</name>
    <dbReference type="NCBI Taxonomy" id="2304593"/>
    <lineage>
        <taxon>Bacteria</taxon>
        <taxon>Pseudomonadati</taxon>
        <taxon>Bacteroidota</taxon>
        <taxon>Cytophagia</taxon>
        <taxon>Cytophagales</taxon>
        <taxon>Hymenobacteraceae</taxon>
        <taxon>Pontibacter</taxon>
    </lineage>
</organism>
<evidence type="ECO:0000313" key="10">
    <source>
        <dbReference type="Proteomes" id="UP000266005"/>
    </source>
</evidence>
<dbReference type="Proteomes" id="UP000266005">
    <property type="component" value="Unassembled WGS sequence"/>
</dbReference>
<dbReference type="Pfam" id="PF08447">
    <property type="entry name" value="PAS_3"/>
    <property type="match status" value="1"/>
</dbReference>
<feature type="domain" description="PAC" evidence="8">
    <location>
        <begin position="213"/>
        <end position="265"/>
    </location>
</feature>
<evidence type="ECO:0000313" key="9">
    <source>
        <dbReference type="EMBL" id="RIJ34068.1"/>
    </source>
</evidence>
<dbReference type="PROSITE" id="PS50112">
    <property type="entry name" value="PAS"/>
    <property type="match status" value="1"/>
</dbReference>
<dbReference type="InterPro" id="IPR000700">
    <property type="entry name" value="PAS-assoc_C"/>
</dbReference>
<keyword evidence="3" id="KW-0597">Phosphoprotein</keyword>
<dbReference type="Gene3D" id="3.30.450.20">
    <property type="entry name" value="PAS domain"/>
    <property type="match status" value="3"/>
</dbReference>
<dbReference type="InterPro" id="IPR052162">
    <property type="entry name" value="Sensor_kinase/Photoreceptor"/>
</dbReference>
<evidence type="ECO:0000256" key="1">
    <source>
        <dbReference type="ARBA" id="ARBA00000085"/>
    </source>
</evidence>
<reference evidence="10" key="1">
    <citation type="submission" date="2018-08" db="EMBL/GenBank/DDBJ databases">
        <title>Mucilaginibacter sp. MYSH2.</title>
        <authorList>
            <person name="Seo T."/>
        </authorList>
    </citation>
    <scope>NUCLEOTIDE SEQUENCE [LARGE SCALE GENOMIC DNA]</scope>
    <source>
        <strain evidence="10">KIRAN</strain>
    </source>
</reference>
<dbReference type="OrthoDB" id="9766459at2"/>
<dbReference type="InterPro" id="IPR013656">
    <property type="entry name" value="PAS_4"/>
</dbReference>
<feature type="coiled-coil region" evidence="6">
    <location>
        <begin position="253"/>
        <end position="287"/>
    </location>
</feature>
<dbReference type="FunFam" id="3.30.450.20:FF:000099">
    <property type="entry name" value="Sensory box sensor histidine kinase"/>
    <property type="match status" value="1"/>
</dbReference>
<dbReference type="Pfam" id="PF08448">
    <property type="entry name" value="PAS_4"/>
    <property type="match status" value="2"/>
</dbReference>
<comment type="catalytic activity">
    <reaction evidence="1">
        <text>ATP + protein L-histidine = ADP + protein N-phospho-L-histidine.</text>
        <dbReference type="EC" id="2.7.13.3"/>
    </reaction>
</comment>
<keyword evidence="6" id="KW-0175">Coiled coil</keyword>
<dbReference type="SUPFAM" id="SSF55785">
    <property type="entry name" value="PYP-like sensor domain (PAS domain)"/>
    <property type="match status" value="3"/>
</dbReference>
<dbReference type="SMART" id="SM00091">
    <property type="entry name" value="PAS"/>
    <property type="match status" value="3"/>
</dbReference>
<sequence length="426" mass="48617">MDLYKLFIHIPEPIVVISPEYKVLDATDKYLEVTMRTREELIGQDLLKAFPDNPNSAASKNVKTLRQSLDNALHTKQVDLFPVTRYDIPRPAAQGGGFDIRFWEASHTPVLDDAGNVMFIIQRTADVTEREIAKLVLSETEEKFRFMAEAMPQLINTSNAAGEYTYFNQRWVNYTGLSPKELLGGASLDAIHPDDLKIFLQRRKEAYENGSSLQVELRIREKDKAYRWHLTRGVPMQGEDGKVIMWVFSSTDIHDMRQMVHELLEANEQMEALSDQVQLAYKKVELERTTLERVFMQVPALLCILKGPDHRFELVNPAYQQMMPGKELVGKTVVEAMPEVVEQGFIEMLDAVYNSGKPIIVDEILVKLDRFGTGETSDIYVTLNYQPLINEKDQVTGIIFFGYDVTTYVEAKQKLQQLNDTAGAQQ</sequence>
<feature type="domain" description="PAS" evidence="7">
    <location>
        <begin position="140"/>
        <end position="210"/>
    </location>
</feature>
<proteinExistence type="predicted"/>
<evidence type="ECO:0000256" key="4">
    <source>
        <dbReference type="ARBA" id="ARBA00022679"/>
    </source>
</evidence>
<dbReference type="PANTHER" id="PTHR43304:SF1">
    <property type="entry name" value="PAC DOMAIN-CONTAINING PROTEIN"/>
    <property type="match status" value="1"/>
</dbReference>
<name>A0A399RSI5_9BACT</name>
<evidence type="ECO:0000256" key="2">
    <source>
        <dbReference type="ARBA" id="ARBA00012438"/>
    </source>
</evidence>
<keyword evidence="4" id="KW-0808">Transferase</keyword>
<evidence type="ECO:0000259" key="7">
    <source>
        <dbReference type="PROSITE" id="PS50112"/>
    </source>
</evidence>
<dbReference type="InterPro" id="IPR013655">
    <property type="entry name" value="PAS_fold_3"/>
</dbReference>
<dbReference type="CDD" id="cd00130">
    <property type="entry name" value="PAS"/>
    <property type="match status" value="3"/>
</dbReference>
<feature type="domain" description="PAC" evidence="8">
    <location>
        <begin position="362"/>
        <end position="417"/>
    </location>
</feature>
<dbReference type="EC" id="2.7.13.3" evidence="2"/>
<protein>
    <recommendedName>
        <fullName evidence="2">histidine kinase</fullName>
        <ecNumber evidence="2">2.7.13.3</ecNumber>
    </recommendedName>
</protein>
<dbReference type="SMART" id="SM00086">
    <property type="entry name" value="PAC"/>
    <property type="match status" value="1"/>
</dbReference>
<gene>
    <name evidence="9" type="ORF">D1627_17040</name>
</gene>
<keyword evidence="5" id="KW-0418">Kinase</keyword>
<evidence type="ECO:0000256" key="5">
    <source>
        <dbReference type="ARBA" id="ARBA00022777"/>
    </source>
</evidence>
<keyword evidence="10" id="KW-1185">Reference proteome</keyword>
<dbReference type="PROSITE" id="PS50113">
    <property type="entry name" value="PAC"/>
    <property type="match status" value="2"/>
</dbReference>
<dbReference type="GO" id="GO:0004673">
    <property type="term" value="F:protein histidine kinase activity"/>
    <property type="evidence" value="ECO:0007669"/>
    <property type="project" value="UniProtKB-EC"/>
</dbReference>
<accession>A0A399RSI5</accession>
<dbReference type="PANTHER" id="PTHR43304">
    <property type="entry name" value="PHYTOCHROME-LIKE PROTEIN CPH1"/>
    <property type="match status" value="1"/>
</dbReference>
<dbReference type="InterPro" id="IPR035965">
    <property type="entry name" value="PAS-like_dom_sf"/>
</dbReference>
<dbReference type="RefSeq" id="WP_119433478.1">
    <property type="nucleotide sequence ID" value="NZ_QWGE01000006.1"/>
</dbReference>